<dbReference type="Proteomes" id="UP000620670">
    <property type="component" value="Unassembled WGS sequence"/>
</dbReference>
<evidence type="ECO:0000313" key="4">
    <source>
        <dbReference type="EMBL" id="MBJ6125159.1"/>
    </source>
</evidence>
<evidence type="ECO:0000256" key="1">
    <source>
        <dbReference type="ARBA" id="ARBA00004613"/>
    </source>
</evidence>
<accession>A0ABS0XYM3</accession>
<dbReference type="RefSeq" id="WP_199047824.1">
    <property type="nucleotide sequence ID" value="NZ_JAELXT010000005.1"/>
</dbReference>
<reference evidence="5" key="1">
    <citation type="submission" date="2020-12" db="EMBL/GenBank/DDBJ databases">
        <title>Hymenobacter sp.</title>
        <authorList>
            <person name="Kim M.K."/>
        </authorList>
    </citation>
    <scope>NUCLEOTIDE SEQUENCE [LARGE SCALE GENOMIC DNA]</scope>
    <source>
        <strain evidence="5">BT325</strain>
    </source>
</reference>
<keyword evidence="5" id="KW-1185">Reference proteome</keyword>
<evidence type="ECO:0000256" key="2">
    <source>
        <dbReference type="ARBA" id="ARBA00022525"/>
    </source>
</evidence>
<comment type="subcellular location">
    <subcellularLocation>
        <location evidence="1">Secreted</location>
    </subcellularLocation>
</comment>
<gene>
    <name evidence="4" type="ORF">JAO75_07030</name>
</gene>
<dbReference type="Pfam" id="PF00353">
    <property type="entry name" value="HemolysinCabind"/>
    <property type="match status" value="9"/>
</dbReference>
<evidence type="ECO:0008006" key="6">
    <source>
        <dbReference type="Google" id="ProtNLM"/>
    </source>
</evidence>
<organism evidence="4 5">
    <name type="scientific">Microvirga splendida</name>
    <dbReference type="NCBI Taxonomy" id="2795727"/>
    <lineage>
        <taxon>Bacteria</taxon>
        <taxon>Pseudomonadati</taxon>
        <taxon>Pseudomonadota</taxon>
        <taxon>Alphaproteobacteria</taxon>
        <taxon>Hyphomicrobiales</taxon>
        <taxon>Methylobacteriaceae</taxon>
        <taxon>Microvirga</taxon>
    </lineage>
</organism>
<proteinExistence type="predicted"/>
<dbReference type="PROSITE" id="PS00330">
    <property type="entry name" value="HEMOLYSIN_CALCIUM"/>
    <property type="match status" value="6"/>
</dbReference>
<dbReference type="InterPro" id="IPR018511">
    <property type="entry name" value="Hemolysin-typ_Ca-bd_CS"/>
</dbReference>
<dbReference type="EMBL" id="JAELXT010000005">
    <property type="protein sequence ID" value="MBJ6125159.1"/>
    <property type="molecule type" value="Genomic_DNA"/>
</dbReference>
<dbReference type="InterPro" id="IPR050557">
    <property type="entry name" value="RTX_toxin/Mannuronan_C5-epim"/>
</dbReference>
<evidence type="ECO:0000313" key="5">
    <source>
        <dbReference type="Proteomes" id="UP000620670"/>
    </source>
</evidence>
<dbReference type="PRINTS" id="PR00313">
    <property type="entry name" value="CABNDNGRPT"/>
</dbReference>
<protein>
    <recommendedName>
        <fullName evidence="6">Calcium-binding protein</fullName>
    </recommendedName>
</protein>
<dbReference type="InterPro" id="IPR001343">
    <property type="entry name" value="Hemolysn_Ca-bd"/>
</dbReference>
<dbReference type="InterPro" id="IPR011049">
    <property type="entry name" value="Serralysin-like_metalloprot_C"/>
</dbReference>
<keyword evidence="2" id="KW-0964">Secreted</keyword>
<evidence type="ECO:0000256" key="3">
    <source>
        <dbReference type="SAM" id="MobiDB-lite"/>
    </source>
</evidence>
<sequence>MFDNGANLYAKFYDADGLRIGAAEGVLLTNDAWNNGYFFDVTAIRGGRIAVTYSGDALINGNIVLKVLDVNGKGADGISEPDTMVIDNTDNQFTPTITEMTDGRLAVAWHDTTRGQSDVSSVIVDPRLTAVTVEGTARNDFYVGSEYGVDILRGYEGNDTLLGGAGNDVLNGGTGADSLNGGEGFDIASYYDATAGVEANLADPTKNSGEALNDRYDLIEGLRGSGFADSLTGNASNNSLEGGDGSDTLKGGAGNDTLLGGNNDDLLYGGLGADSFDGGAGTDTVTYEFTEARVGVVVDLQDPSKNSGEAKGDSYTNIEAVIGTIWNDTLSGYDDPNRTDSLFGGSGQDSLTGGRGNDYLNGGEGSDTLNGGLGADTFFGWEGNDFASYEDAQQGVVTSLSASVRSIEAEGDTYESIEGLIGSSFIDTLEGDEAANELRGMGGDDKLFGGGGSDTLEGGAGKDALDGGDGDAVWDYASYERALTGVTADLSNEVMADLAPGLGAAVAGTGDASGDRYRSIEGLIGSAYGDTLYGNEGANILRGMGGNDVLVGRAGADQLDGGAGIDTASYATAGAGVTVNLASGKGAGSDTQGDTYASIENVIGSNFADVFVGNGAVNVFQGGAGDDVYYVGAGDIVIENANSGNDKVVTSANYTLGANIEVLEGTGAGALALTGNALNNTIIGNDAGNWIDGGIGADTMMGGAGDDIYVIDNAGDVVEDYSGNNTIVTSVQLNPNNVRGSFVNITVAEGYSFNVEGTNGDNVLMGNRFANTLKGNGGHDKIYGLQGNDRLYGGSGKDAVYGDAGNDRLYGDSGNDKVYGGLGNDLLRGGSGKDVFVFDTRPNKRSNVDKIYDFKSRDDSFHLENKYFTKLGSGSSKGKKFKSDMFTEGKKAQDREDRIVYDKKTGALYYDQDGTGSKAQVKIATITNKTTLKYHDFFVI</sequence>
<dbReference type="SUPFAM" id="SSF51120">
    <property type="entry name" value="beta-Roll"/>
    <property type="match status" value="7"/>
</dbReference>
<comment type="caution">
    <text evidence="4">The sequence shown here is derived from an EMBL/GenBank/DDBJ whole genome shotgun (WGS) entry which is preliminary data.</text>
</comment>
<dbReference type="PANTHER" id="PTHR38340">
    <property type="entry name" value="S-LAYER PROTEIN"/>
    <property type="match status" value="1"/>
</dbReference>
<name>A0ABS0XYM3_9HYPH</name>
<dbReference type="PANTHER" id="PTHR38340:SF1">
    <property type="entry name" value="S-LAYER PROTEIN"/>
    <property type="match status" value="1"/>
</dbReference>
<dbReference type="Gene3D" id="2.150.10.10">
    <property type="entry name" value="Serralysin-like metalloprotease, C-terminal"/>
    <property type="match status" value="6"/>
</dbReference>
<feature type="region of interest" description="Disordered" evidence="3">
    <location>
        <begin position="337"/>
        <end position="363"/>
    </location>
</feature>